<dbReference type="AlphaFoldDB" id="A0A4Y1ZFR8"/>
<dbReference type="GO" id="GO:0003677">
    <property type="term" value="F:DNA binding"/>
    <property type="evidence" value="ECO:0007669"/>
    <property type="project" value="UniProtKB-KW"/>
</dbReference>
<dbReference type="InterPro" id="IPR043129">
    <property type="entry name" value="ATPase_NBD"/>
</dbReference>
<evidence type="ECO:0000256" key="1">
    <source>
        <dbReference type="ARBA" id="ARBA00002486"/>
    </source>
</evidence>
<dbReference type="GO" id="GO:0042732">
    <property type="term" value="P:D-xylose metabolic process"/>
    <property type="evidence" value="ECO:0007669"/>
    <property type="project" value="UniProtKB-KW"/>
</dbReference>
<dbReference type="InterPro" id="IPR036388">
    <property type="entry name" value="WH-like_DNA-bd_sf"/>
</dbReference>
<evidence type="ECO:0000259" key="5">
    <source>
        <dbReference type="Pfam" id="PF12802"/>
    </source>
</evidence>
<dbReference type="PANTHER" id="PTHR18964">
    <property type="entry name" value="ROK (REPRESSOR, ORF, KINASE) FAMILY"/>
    <property type="match status" value="1"/>
</dbReference>
<reference evidence="6 7" key="1">
    <citation type="submission" date="2017-11" db="EMBL/GenBank/DDBJ databases">
        <title>Draft Genome Sequence of Sporolactobacillus inulinus NBRC 111894 Isolated from Koso, a Japanese Sugar-Vegetable Fermented Beverage.</title>
        <authorList>
            <person name="Chiou T.Y."/>
            <person name="Oshima K."/>
            <person name="Suda W."/>
            <person name="Hattori M."/>
            <person name="Takahashi T."/>
        </authorList>
    </citation>
    <scope>NUCLEOTIDE SEQUENCE [LARGE SCALE GENOMIC DNA]</scope>
    <source>
        <strain evidence="6 7">NBRC111894</strain>
    </source>
</reference>
<feature type="domain" description="HTH marR-type" evidence="5">
    <location>
        <begin position="16"/>
        <end position="57"/>
    </location>
</feature>
<dbReference type="PANTHER" id="PTHR18964:SF149">
    <property type="entry name" value="BIFUNCTIONAL UDP-N-ACETYLGLUCOSAMINE 2-EPIMERASE_N-ACETYLMANNOSAMINE KINASE"/>
    <property type="match status" value="1"/>
</dbReference>
<evidence type="ECO:0000256" key="4">
    <source>
        <dbReference type="ARBA" id="ARBA00023125"/>
    </source>
</evidence>
<keyword evidence="3" id="KW-0119">Carbohydrate metabolism</keyword>
<dbReference type="Pfam" id="PF00480">
    <property type="entry name" value="ROK"/>
    <property type="match status" value="1"/>
</dbReference>
<comment type="caution">
    <text evidence="6">The sequence shown here is derived from an EMBL/GenBank/DDBJ whole genome shotgun (WGS) entry which is preliminary data.</text>
</comment>
<proteinExistence type="inferred from homology"/>
<name>A0A4Y1ZFR8_9BACL</name>
<keyword evidence="4" id="KW-0238">DNA-binding</keyword>
<comment type="function">
    <text evidence="1">Transcriptional repressor of xylose-utilizing enzymes.</text>
</comment>
<evidence type="ECO:0000313" key="6">
    <source>
        <dbReference type="EMBL" id="GAY77945.1"/>
    </source>
</evidence>
<dbReference type="SUPFAM" id="SSF53067">
    <property type="entry name" value="Actin-like ATPase domain"/>
    <property type="match status" value="1"/>
</dbReference>
<dbReference type="Gene3D" id="3.30.420.40">
    <property type="match status" value="3"/>
</dbReference>
<dbReference type="Gene3D" id="1.10.10.10">
    <property type="entry name" value="Winged helix-like DNA-binding domain superfamily/Winged helix DNA-binding domain"/>
    <property type="match status" value="1"/>
</dbReference>
<dbReference type="InterPro" id="IPR011991">
    <property type="entry name" value="ArsR-like_HTH"/>
</dbReference>
<gene>
    <name evidence="6" type="ORF">NBRC111894_3499</name>
</gene>
<dbReference type="InterPro" id="IPR036390">
    <property type="entry name" value="WH_DNA-bd_sf"/>
</dbReference>
<sequence>MQKGNLDLIRDLNRRLVLDAIIRNQPISRAELSRKLSLSRSTVSMIVTDLLEKEMVIERGMGDSTANGGRKGQMLGFNPRSAFLLGMDLQQNQMKIVLADLAGTIEQKETFPFHQDLDELKSIIDHYLAGIESEYRVIGMGVSVPSMVKDHQIVVDAPSLSWYNLDLAKVLSKSFDLDVFVMNDVNAAAFGERWIGQSSLVDDLFYLSVGTGVGSAILSGGHLVAGFEQAAGEIGYMLTEEDLEQETVYEKGRFGTFERKVVSLLHTCGASKEAREHLARLMALMISNVCVLLNPEKVIIGGYHEAILKSIIPEIQALVQRLVPMATVIEYGALGEDASAMGTIKGLLDSMRDQMIQKI</sequence>
<evidence type="ECO:0000256" key="3">
    <source>
        <dbReference type="ARBA" id="ARBA00022629"/>
    </source>
</evidence>
<keyword evidence="3" id="KW-0859">Xylose metabolism</keyword>
<accession>A0A4Y1ZFR8</accession>
<dbReference type="Proteomes" id="UP000319716">
    <property type="component" value="Unassembled WGS sequence"/>
</dbReference>
<dbReference type="RefSeq" id="WP_262393158.1">
    <property type="nucleotide sequence ID" value="NZ_BEXB01000036.1"/>
</dbReference>
<dbReference type="InterPro" id="IPR000600">
    <property type="entry name" value="ROK"/>
</dbReference>
<dbReference type="EMBL" id="BEXB01000036">
    <property type="protein sequence ID" value="GAY77945.1"/>
    <property type="molecule type" value="Genomic_DNA"/>
</dbReference>
<protein>
    <submittedName>
        <fullName evidence="6">Xylose-responsive transcription regulator, ROK family</fullName>
    </submittedName>
</protein>
<comment type="similarity">
    <text evidence="2">Belongs to the ROK (NagC/XylR) family.</text>
</comment>
<evidence type="ECO:0000256" key="2">
    <source>
        <dbReference type="ARBA" id="ARBA00006479"/>
    </source>
</evidence>
<dbReference type="InterPro" id="IPR000835">
    <property type="entry name" value="HTH_MarR-typ"/>
</dbReference>
<dbReference type="SUPFAM" id="SSF46785">
    <property type="entry name" value="Winged helix' DNA-binding domain"/>
    <property type="match status" value="1"/>
</dbReference>
<dbReference type="CDD" id="cd00090">
    <property type="entry name" value="HTH_ARSR"/>
    <property type="match status" value="1"/>
</dbReference>
<evidence type="ECO:0000313" key="7">
    <source>
        <dbReference type="Proteomes" id="UP000319716"/>
    </source>
</evidence>
<dbReference type="Pfam" id="PF12802">
    <property type="entry name" value="MarR_2"/>
    <property type="match status" value="1"/>
</dbReference>
<organism evidence="6 7">
    <name type="scientific">Sporolactobacillus inulinus</name>
    <dbReference type="NCBI Taxonomy" id="2078"/>
    <lineage>
        <taxon>Bacteria</taxon>
        <taxon>Bacillati</taxon>
        <taxon>Bacillota</taxon>
        <taxon>Bacilli</taxon>
        <taxon>Bacillales</taxon>
        <taxon>Sporolactobacillaceae</taxon>
        <taxon>Sporolactobacillus</taxon>
    </lineage>
</organism>